<keyword evidence="3" id="KW-1185">Reference proteome</keyword>
<dbReference type="InterPro" id="IPR001810">
    <property type="entry name" value="F-box_dom"/>
</dbReference>
<accession>G4U0P6</accession>
<comment type="caution">
    <text evidence="2">The sequence shown here is derived from an EMBL/GenBank/DDBJ whole genome shotgun (WGS) entry which is preliminary data.</text>
</comment>
<proteinExistence type="predicted"/>
<reference evidence="2 3" key="1">
    <citation type="journal article" date="2011" name="PLoS Pathog.">
        <title>Endophytic Life Strategies Decoded by Genome and Transcriptome Analyses of the Mutualistic Root Symbiont Piriformospora indica.</title>
        <authorList>
            <person name="Zuccaro A."/>
            <person name="Lahrmann U."/>
            <person name="Guldener U."/>
            <person name="Langen G."/>
            <person name="Pfiffi S."/>
            <person name="Biedenkopf D."/>
            <person name="Wong P."/>
            <person name="Samans B."/>
            <person name="Grimm C."/>
            <person name="Basiewicz M."/>
            <person name="Murat C."/>
            <person name="Martin F."/>
            <person name="Kogel K.H."/>
        </authorList>
    </citation>
    <scope>NUCLEOTIDE SEQUENCE [LARGE SCALE GENOMIC DNA]</scope>
    <source>
        <strain evidence="2 3">DSM 11827</strain>
    </source>
</reference>
<feature type="domain" description="F-box" evidence="1">
    <location>
        <begin position="1"/>
        <end position="45"/>
    </location>
</feature>
<dbReference type="AlphaFoldDB" id="G4U0P6"/>
<name>G4U0P6_SERID</name>
<dbReference type="InParanoid" id="G4U0P6"/>
<protein>
    <recommendedName>
        <fullName evidence="1">F-box domain-containing protein</fullName>
    </recommendedName>
</protein>
<organism evidence="2 3">
    <name type="scientific">Serendipita indica (strain DSM 11827)</name>
    <name type="common">Root endophyte fungus</name>
    <name type="synonym">Piriformospora indica</name>
    <dbReference type="NCBI Taxonomy" id="1109443"/>
    <lineage>
        <taxon>Eukaryota</taxon>
        <taxon>Fungi</taxon>
        <taxon>Dikarya</taxon>
        <taxon>Basidiomycota</taxon>
        <taxon>Agaricomycotina</taxon>
        <taxon>Agaricomycetes</taxon>
        <taxon>Sebacinales</taxon>
        <taxon>Serendipitaceae</taxon>
        <taxon>Serendipita</taxon>
    </lineage>
</organism>
<dbReference type="InterPro" id="IPR036047">
    <property type="entry name" value="F-box-like_dom_sf"/>
</dbReference>
<evidence type="ECO:0000259" key="1">
    <source>
        <dbReference type="PROSITE" id="PS50181"/>
    </source>
</evidence>
<dbReference type="EMBL" id="CAFZ01001306">
    <property type="protein sequence ID" value="CCA77139.1"/>
    <property type="molecule type" value="Genomic_DNA"/>
</dbReference>
<dbReference type="OrthoDB" id="2745718at2759"/>
<sequence>MHWQKLPSDIHHEVLIGLPLLQLARMRQVDRYLNNLIESSIYLRFIIELGRDGYELTDYVVSSVSIHQLLESHLNWRRNWRERPLPITFRIPTAYYTSLFVAGDMLWFSQSGSLFSLSLRELGQNGTICWKNLSTPPEGILSIIAVDPVQDILAVEAGSWS</sequence>
<dbReference type="PROSITE" id="PS50181">
    <property type="entry name" value="FBOX"/>
    <property type="match status" value="1"/>
</dbReference>
<evidence type="ECO:0000313" key="3">
    <source>
        <dbReference type="Proteomes" id="UP000007148"/>
    </source>
</evidence>
<dbReference type="Proteomes" id="UP000007148">
    <property type="component" value="Unassembled WGS sequence"/>
</dbReference>
<dbReference type="HOGENOM" id="CLU_1644382_0_0_1"/>
<dbReference type="SUPFAM" id="SSF81383">
    <property type="entry name" value="F-box domain"/>
    <property type="match status" value="1"/>
</dbReference>
<evidence type="ECO:0000313" key="2">
    <source>
        <dbReference type="EMBL" id="CCA77139.1"/>
    </source>
</evidence>
<gene>
    <name evidence="2" type="ORF">PIIN_11122</name>
</gene>